<keyword evidence="1" id="KW-1133">Transmembrane helix</keyword>
<feature type="transmembrane region" description="Helical" evidence="1">
    <location>
        <begin position="103"/>
        <end position="124"/>
    </location>
</feature>
<keyword evidence="1" id="KW-0812">Transmembrane</keyword>
<protein>
    <submittedName>
        <fullName evidence="2">VanZ family protein</fullName>
    </submittedName>
</protein>
<accession>A0A930HWV0</accession>
<evidence type="ECO:0000313" key="2">
    <source>
        <dbReference type="EMBL" id="MBF1414356.1"/>
    </source>
</evidence>
<reference evidence="2" key="1">
    <citation type="submission" date="2020-04" db="EMBL/GenBank/DDBJ databases">
        <title>Deep metagenomics examines the oral microbiome during advanced dental caries in children, revealing novel taxa and co-occurrences with host molecules.</title>
        <authorList>
            <person name="Baker J.L."/>
            <person name="Morton J.T."/>
            <person name="Dinis M."/>
            <person name="Alvarez R."/>
            <person name="Tran N.C."/>
            <person name="Knight R."/>
            <person name="Edlund A."/>
        </authorList>
    </citation>
    <scope>NUCLEOTIDE SEQUENCE</scope>
    <source>
        <strain evidence="2">JCVI_25_bin.9</strain>
    </source>
</reference>
<dbReference type="AlphaFoldDB" id="A0A930HWV0"/>
<proteinExistence type="predicted"/>
<dbReference type="Proteomes" id="UP000757461">
    <property type="component" value="Unassembled WGS sequence"/>
</dbReference>
<sequence length="130" mass="14923">MQKFQYILVKFPFSCIIIAGIWVLCFMNIPDTPLSNIRLIDKWTHAVMYLVLGFSLIFEYLRANKKAKLKAFMLWVWLLPVAMGGLIEILQEYCTSGRRSGDWLDFLADSIGSTIAFLIGILLVRCRARA</sequence>
<name>A0A930HWV0_9BACT</name>
<dbReference type="NCBIfam" id="NF037970">
    <property type="entry name" value="vanZ_1"/>
    <property type="match status" value="1"/>
</dbReference>
<evidence type="ECO:0000313" key="3">
    <source>
        <dbReference type="Proteomes" id="UP000757461"/>
    </source>
</evidence>
<feature type="transmembrane region" description="Helical" evidence="1">
    <location>
        <begin position="72"/>
        <end position="91"/>
    </location>
</feature>
<dbReference type="PANTHER" id="PTHR28008:SF1">
    <property type="entry name" value="DOMAIN PROTEIN, PUTATIVE (AFU_ORTHOLOGUE AFUA_3G10980)-RELATED"/>
    <property type="match status" value="1"/>
</dbReference>
<gene>
    <name evidence="2" type="primary">vanZ</name>
    <name evidence="2" type="ORF">HXN33_02125</name>
</gene>
<feature type="transmembrane region" description="Helical" evidence="1">
    <location>
        <begin position="7"/>
        <end position="30"/>
    </location>
</feature>
<comment type="caution">
    <text evidence="2">The sequence shown here is derived from an EMBL/GenBank/DDBJ whole genome shotgun (WGS) entry which is preliminary data.</text>
</comment>
<evidence type="ECO:0000256" key="1">
    <source>
        <dbReference type="SAM" id="Phobius"/>
    </source>
</evidence>
<keyword evidence="1" id="KW-0472">Membrane</keyword>
<organism evidence="2 3">
    <name type="scientific">Prevotella histicola</name>
    <dbReference type="NCBI Taxonomy" id="470565"/>
    <lineage>
        <taxon>Bacteria</taxon>
        <taxon>Pseudomonadati</taxon>
        <taxon>Bacteroidota</taxon>
        <taxon>Bacteroidia</taxon>
        <taxon>Bacteroidales</taxon>
        <taxon>Prevotellaceae</taxon>
        <taxon>Prevotella</taxon>
    </lineage>
</organism>
<dbReference type="EMBL" id="JABZSQ010000020">
    <property type="protein sequence ID" value="MBF1414356.1"/>
    <property type="molecule type" value="Genomic_DNA"/>
</dbReference>
<dbReference type="PANTHER" id="PTHR28008">
    <property type="entry name" value="DOMAIN PROTEIN, PUTATIVE (AFU_ORTHOLOGUE AFUA_3G10980)-RELATED"/>
    <property type="match status" value="1"/>
</dbReference>
<feature type="transmembrane region" description="Helical" evidence="1">
    <location>
        <begin position="42"/>
        <end position="60"/>
    </location>
</feature>